<keyword evidence="4" id="KW-0548">Nucleotidyltransferase</keyword>
<evidence type="ECO:0000259" key="11">
    <source>
        <dbReference type="PROSITE" id="PS50878"/>
    </source>
</evidence>
<gene>
    <name evidence="12" type="ORF">GEV33_013213</name>
</gene>
<keyword evidence="13" id="KW-1185">Reference proteome</keyword>
<dbReference type="InterPro" id="IPR040676">
    <property type="entry name" value="DUF5641"/>
</dbReference>
<dbReference type="InterPro" id="IPR041373">
    <property type="entry name" value="RT_RNaseH"/>
</dbReference>
<organism evidence="12 13">
    <name type="scientific">Tenebrio molitor</name>
    <name type="common">Yellow mealworm beetle</name>
    <dbReference type="NCBI Taxonomy" id="7067"/>
    <lineage>
        <taxon>Eukaryota</taxon>
        <taxon>Metazoa</taxon>
        <taxon>Ecdysozoa</taxon>
        <taxon>Arthropoda</taxon>
        <taxon>Hexapoda</taxon>
        <taxon>Insecta</taxon>
        <taxon>Pterygota</taxon>
        <taxon>Neoptera</taxon>
        <taxon>Endopterygota</taxon>
        <taxon>Coleoptera</taxon>
        <taxon>Polyphaga</taxon>
        <taxon>Cucujiformia</taxon>
        <taxon>Tenebrionidae</taxon>
        <taxon>Tenebrio</taxon>
    </lineage>
</organism>
<evidence type="ECO:0000259" key="10">
    <source>
        <dbReference type="PROSITE" id="PS50175"/>
    </source>
</evidence>
<dbReference type="Proteomes" id="UP000719412">
    <property type="component" value="Unassembled WGS sequence"/>
</dbReference>
<dbReference type="GO" id="GO:0003677">
    <property type="term" value="F:DNA binding"/>
    <property type="evidence" value="ECO:0007669"/>
    <property type="project" value="UniProtKB-KW"/>
</dbReference>
<dbReference type="InterPro" id="IPR000477">
    <property type="entry name" value="RT_dom"/>
</dbReference>
<reference evidence="12" key="2">
    <citation type="submission" date="2021-08" db="EMBL/GenBank/DDBJ databases">
        <authorList>
            <person name="Eriksson T."/>
        </authorList>
    </citation>
    <scope>NUCLEOTIDE SEQUENCE</scope>
    <source>
        <strain evidence="12">Stoneville</strain>
        <tissue evidence="12">Whole head</tissue>
    </source>
</reference>
<evidence type="ECO:0000256" key="5">
    <source>
        <dbReference type="ARBA" id="ARBA00022722"/>
    </source>
</evidence>
<dbReference type="Gene3D" id="2.40.70.10">
    <property type="entry name" value="Acid Proteases"/>
    <property type="match status" value="1"/>
</dbReference>
<keyword evidence="6" id="KW-0255">Endonuclease</keyword>
<dbReference type="EMBL" id="JABDTM020028043">
    <property type="protein sequence ID" value="KAH0809578.1"/>
    <property type="molecule type" value="Genomic_DNA"/>
</dbReference>
<comment type="caution">
    <text evidence="12">The sequence shown here is derived from an EMBL/GenBank/DDBJ whole genome shotgun (WGS) entry which is preliminary data.</text>
</comment>
<keyword evidence="7" id="KW-0378">Hydrolase</keyword>
<dbReference type="InterPro" id="IPR043502">
    <property type="entry name" value="DNA/RNA_pol_sf"/>
</dbReference>
<dbReference type="Pfam" id="PF00078">
    <property type="entry name" value="RVT_1"/>
    <property type="match status" value="1"/>
</dbReference>
<dbReference type="GO" id="GO:0003723">
    <property type="term" value="F:RNA binding"/>
    <property type="evidence" value="ECO:0007669"/>
    <property type="project" value="UniProtKB-KW"/>
</dbReference>
<dbReference type="PANTHER" id="PTHR37984">
    <property type="entry name" value="PROTEIN CBG26694"/>
    <property type="match status" value="1"/>
</dbReference>
<dbReference type="GO" id="GO:0003964">
    <property type="term" value="F:RNA-directed DNA polymerase activity"/>
    <property type="evidence" value="ECO:0007669"/>
    <property type="project" value="UniProtKB-KW"/>
</dbReference>
<feature type="region of interest" description="Disordered" evidence="9">
    <location>
        <begin position="76"/>
        <end position="99"/>
    </location>
</feature>
<feature type="compositionally biased region" description="Low complexity" evidence="9">
    <location>
        <begin position="1115"/>
        <end position="1124"/>
    </location>
</feature>
<dbReference type="GO" id="GO:0008270">
    <property type="term" value="F:zinc ion binding"/>
    <property type="evidence" value="ECO:0007669"/>
    <property type="project" value="InterPro"/>
</dbReference>
<protein>
    <recommendedName>
        <fullName evidence="1">RNA-directed DNA polymerase</fullName>
        <ecNumber evidence="1">2.7.7.49</ecNumber>
    </recommendedName>
</protein>
<feature type="compositionally biased region" description="Low complexity" evidence="9">
    <location>
        <begin position="294"/>
        <end position="305"/>
    </location>
</feature>
<dbReference type="InterPro" id="IPR001969">
    <property type="entry name" value="Aspartic_peptidase_AS"/>
</dbReference>
<evidence type="ECO:0000256" key="8">
    <source>
        <dbReference type="ARBA" id="ARBA00022918"/>
    </source>
</evidence>
<dbReference type="InterPro" id="IPR001995">
    <property type="entry name" value="Peptidase_A2_cat"/>
</dbReference>
<dbReference type="CDD" id="cd00303">
    <property type="entry name" value="retropepsin_like"/>
    <property type="match status" value="1"/>
</dbReference>
<dbReference type="Gene3D" id="3.10.10.10">
    <property type="entry name" value="HIV Type 1 Reverse Transcriptase, subunit A, domain 1"/>
    <property type="match status" value="1"/>
</dbReference>
<dbReference type="Pfam" id="PF13975">
    <property type="entry name" value="gag-asp_proteas"/>
    <property type="match status" value="1"/>
</dbReference>
<keyword evidence="8" id="KW-0695">RNA-directed DNA polymerase</keyword>
<feature type="region of interest" description="Disordered" evidence="9">
    <location>
        <begin position="137"/>
        <end position="207"/>
    </location>
</feature>
<dbReference type="SUPFAM" id="SSF56672">
    <property type="entry name" value="DNA/RNA polymerases"/>
    <property type="match status" value="1"/>
</dbReference>
<evidence type="ECO:0000256" key="3">
    <source>
        <dbReference type="ARBA" id="ARBA00022679"/>
    </source>
</evidence>
<dbReference type="FunFam" id="3.30.70.270:FF:000026">
    <property type="entry name" value="Transposon Ty3-G Gag-Pol polyprotein"/>
    <property type="match status" value="1"/>
</dbReference>
<feature type="compositionally biased region" description="Basic and acidic residues" evidence="9">
    <location>
        <begin position="1248"/>
        <end position="1257"/>
    </location>
</feature>
<dbReference type="GO" id="GO:0004190">
    <property type="term" value="F:aspartic-type endopeptidase activity"/>
    <property type="evidence" value="ECO:0007669"/>
    <property type="project" value="UniProtKB-KW"/>
</dbReference>
<dbReference type="CDD" id="cd01647">
    <property type="entry name" value="RT_LTR"/>
    <property type="match status" value="1"/>
</dbReference>
<evidence type="ECO:0000256" key="6">
    <source>
        <dbReference type="ARBA" id="ARBA00022759"/>
    </source>
</evidence>
<feature type="compositionally biased region" description="Basic and acidic residues" evidence="9">
    <location>
        <begin position="256"/>
        <end position="265"/>
    </location>
</feature>
<evidence type="ECO:0000256" key="2">
    <source>
        <dbReference type="ARBA" id="ARBA00022670"/>
    </source>
</evidence>
<feature type="compositionally biased region" description="Low complexity" evidence="9">
    <location>
        <begin position="82"/>
        <end position="99"/>
    </location>
</feature>
<evidence type="ECO:0000256" key="1">
    <source>
        <dbReference type="ARBA" id="ARBA00012493"/>
    </source>
</evidence>
<dbReference type="PROSITE" id="PS50878">
    <property type="entry name" value="RT_POL"/>
    <property type="match status" value="1"/>
</dbReference>
<feature type="compositionally biased region" description="Basic and acidic residues" evidence="9">
    <location>
        <begin position="1230"/>
        <end position="1241"/>
    </location>
</feature>
<feature type="compositionally biased region" description="Basic and acidic residues" evidence="9">
    <location>
        <begin position="180"/>
        <end position="190"/>
    </location>
</feature>
<feature type="compositionally biased region" description="Basic and acidic residues" evidence="9">
    <location>
        <begin position="1105"/>
        <end position="1114"/>
    </location>
</feature>
<dbReference type="Pfam" id="PF18701">
    <property type="entry name" value="DUF5641"/>
    <property type="match status" value="1"/>
</dbReference>
<evidence type="ECO:0000313" key="13">
    <source>
        <dbReference type="Proteomes" id="UP000719412"/>
    </source>
</evidence>
<feature type="compositionally biased region" description="Basic residues" evidence="9">
    <location>
        <begin position="275"/>
        <end position="293"/>
    </location>
</feature>
<feature type="domain" description="Reverse transcriptase" evidence="11">
    <location>
        <begin position="769"/>
        <end position="964"/>
    </location>
</feature>
<evidence type="ECO:0000313" key="12">
    <source>
        <dbReference type="EMBL" id="KAH0809578.1"/>
    </source>
</evidence>
<dbReference type="EC" id="2.7.7.49" evidence="1"/>
<dbReference type="GO" id="GO:0006508">
    <property type="term" value="P:proteolysis"/>
    <property type="evidence" value="ECO:0007669"/>
    <property type="project" value="UniProtKB-KW"/>
</dbReference>
<keyword evidence="2" id="KW-0645">Protease</keyword>
<evidence type="ECO:0000256" key="9">
    <source>
        <dbReference type="SAM" id="MobiDB-lite"/>
    </source>
</evidence>
<dbReference type="Gene3D" id="3.30.70.270">
    <property type="match status" value="2"/>
</dbReference>
<keyword evidence="3" id="KW-0808">Transferase</keyword>
<proteinExistence type="predicted"/>
<sequence length="1283" mass="145719">MTQQFWKRWQIEYISELQQRRKWKSQANTISAVGTLVIIKENQVPVNQRKLGRILQLHPDPDSITRVVTIQFKTGISKRAPSSSTDSDSASDLTDNPFSPFLPGPFPPIAREPRLSRFLLFFPSQFLPAVREPRPSRFLSPSFLRPEQEEPAASRSDRNGKSQQRPGPTGTGRASSVQVRPEDSKYEPRHPPTPARNTPPGHGHRPRKAPLLRHLFVLLPLFRALTADPRTPYAPQSYPGRVASHHSRKKGLALDAYRDWPERRQIPPMTMGHSTKSKRRHHSRRSTTRRSRSKSSSPSRSWPPRNGDPDPSHELDELRCELNLLRQVVSTSTRSNIKLDEAVIPLFEPSTENNQSGADWVNKIDELIAFHNCDQTTAFKLATTGLRGNAQKWYDSLPNPCLDWQEMKEALVQSFPTPIRFGKPLVEAANYNLAIGQNLSDYCFEKTAKLRQLRLAIPEEYVIDSIIEGIKDEKIALPARAASFKSVGTLANYLSNVSPTTLSSEKPTETVTDRSNSSYHLTHGKTFSKPFYKINKNARASPRAPYRITCYNCHENHRATDCPKPNIECTNCHKLGHTREKCWVSRPKTNNKQVNEIRAVKASPNVFLKTAVINNKKIKCLLDTGSDCTIMKLSVTRKVKAVIHESETNTTLRCFLGNVIASSQKCEVEIEIEEAIVSVTAIVLEDQYLRHDIIIGRDYLCNEDVLLTKTRDKLSLRSLPPFDIGNIERKTNSIEMHIRCTTDEPIVYRPYRMAVYEKEILSEIIHDLLTNGIIRESSSPYASPVLLVKKKTGDYRMCHDFRKLNAITVKDKYPLPLIDEQIDKLGGDNEFYITLDLAFGFYQVPMAPDSIEKTGFVTPDSHYEFLRMPFGLSNSPSVFQRLTNRVLGELKNDIAFPSVLDKFREHNLTLKLSKCEFFKSRINYLGREISAAGVQPRNHKIQALLKMKSPQNVKEVRQFLGFSGYFRKFVKNYARMVEPLTHLTKKSVAWVWSEEQEKAVQQVKSVLTTRPVLAIFDASLATELHTDSSSLGFGKQTSVEQRNYHSYELETLAVVLSLRHFRAYLLEIEFKVLTDCSALRTTFIKRDLAELRSKIHQRITKGQKAQKERFDKTRAAATNATGAGEPVEEDRSGLEIVQEELQPYVAADIGFLHEGHRPYASADHFRHLVGPASSPRIPPENRTSLRTVPGRGTRVQEQLLSSKVLQRLSFPVRHFGSFLLRSFTLSDLKKGRGEEGPRGLSEDTDGVIDQRRKRDSEDLPPAQSSRDSLWIPGLRSGVREVSF</sequence>
<dbReference type="InterPro" id="IPR036875">
    <property type="entry name" value="Znf_CCHC_sf"/>
</dbReference>
<name>A0A8J6H7Q1_TENMO</name>
<dbReference type="Pfam" id="PF17917">
    <property type="entry name" value="RT_RNaseH"/>
    <property type="match status" value="1"/>
</dbReference>
<keyword evidence="5" id="KW-0540">Nuclease</keyword>
<dbReference type="SUPFAM" id="SSF57756">
    <property type="entry name" value="Retrovirus zinc finger-like domains"/>
    <property type="match status" value="1"/>
</dbReference>
<dbReference type="PANTHER" id="PTHR37984:SF5">
    <property type="entry name" value="PROTEIN NYNRIN-LIKE"/>
    <property type="match status" value="1"/>
</dbReference>
<dbReference type="Gene3D" id="4.10.60.10">
    <property type="entry name" value="Zinc finger, CCHC-type"/>
    <property type="match status" value="1"/>
</dbReference>
<dbReference type="SMART" id="SM00343">
    <property type="entry name" value="ZnF_C2HC"/>
    <property type="match status" value="2"/>
</dbReference>
<evidence type="ECO:0000256" key="7">
    <source>
        <dbReference type="ARBA" id="ARBA00022801"/>
    </source>
</evidence>
<dbReference type="PROSITE" id="PS50175">
    <property type="entry name" value="ASP_PROT_RETROV"/>
    <property type="match status" value="1"/>
</dbReference>
<dbReference type="InterPro" id="IPR050951">
    <property type="entry name" value="Retrovirus_Pol_polyprotein"/>
</dbReference>
<dbReference type="InterPro" id="IPR021109">
    <property type="entry name" value="Peptidase_aspartic_dom_sf"/>
</dbReference>
<dbReference type="InterPro" id="IPR043128">
    <property type="entry name" value="Rev_trsase/Diguanyl_cyclase"/>
</dbReference>
<feature type="region of interest" description="Disordered" evidence="9">
    <location>
        <begin position="1102"/>
        <end position="1131"/>
    </location>
</feature>
<dbReference type="GO" id="GO:0004519">
    <property type="term" value="F:endonuclease activity"/>
    <property type="evidence" value="ECO:0007669"/>
    <property type="project" value="UniProtKB-KW"/>
</dbReference>
<feature type="region of interest" description="Disordered" evidence="9">
    <location>
        <begin position="232"/>
        <end position="314"/>
    </location>
</feature>
<reference evidence="12" key="1">
    <citation type="journal article" date="2020" name="J Insects Food Feed">
        <title>The yellow mealworm (Tenebrio molitor) genome: a resource for the emerging insects as food and feed industry.</title>
        <authorList>
            <person name="Eriksson T."/>
            <person name="Andere A."/>
            <person name="Kelstrup H."/>
            <person name="Emery V."/>
            <person name="Picard C."/>
        </authorList>
    </citation>
    <scope>NUCLEOTIDE SEQUENCE</scope>
    <source>
        <strain evidence="12">Stoneville</strain>
        <tissue evidence="12">Whole head</tissue>
    </source>
</reference>
<dbReference type="InterPro" id="IPR001878">
    <property type="entry name" value="Znf_CCHC"/>
</dbReference>
<feature type="region of interest" description="Disordered" evidence="9">
    <location>
        <begin position="1230"/>
        <end position="1270"/>
    </location>
</feature>
<feature type="compositionally biased region" description="Polar residues" evidence="9">
    <location>
        <begin position="161"/>
        <end position="178"/>
    </location>
</feature>
<dbReference type="GO" id="GO:0015074">
    <property type="term" value="P:DNA integration"/>
    <property type="evidence" value="ECO:0007669"/>
    <property type="project" value="UniProtKB-KW"/>
</dbReference>
<dbReference type="SUPFAM" id="SSF50630">
    <property type="entry name" value="Acid proteases"/>
    <property type="match status" value="1"/>
</dbReference>
<dbReference type="PROSITE" id="PS00141">
    <property type="entry name" value="ASP_PROTEASE"/>
    <property type="match status" value="1"/>
</dbReference>
<feature type="domain" description="Peptidase A2" evidence="10">
    <location>
        <begin position="618"/>
        <end position="699"/>
    </location>
</feature>
<dbReference type="FunFam" id="3.10.10.10:FF:000007">
    <property type="entry name" value="Retrovirus-related Pol polyprotein from transposon 17.6-like Protein"/>
    <property type="match status" value="1"/>
</dbReference>
<accession>A0A8J6H7Q1</accession>
<evidence type="ECO:0000256" key="4">
    <source>
        <dbReference type="ARBA" id="ARBA00022695"/>
    </source>
</evidence>